<keyword evidence="3" id="KW-1003">Cell membrane</keyword>
<feature type="transmembrane region" description="Helical" evidence="8">
    <location>
        <begin position="257"/>
        <end position="275"/>
    </location>
</feature>
<reference evidence="10 11" key="1">
    <citation type="submission" date="2020-08" db="EMBL/GenBank/DDBJ databases">
        <title>Sequencing the genomes of 1000 actinobacteria strains.</title>
        <authorList>
            <person name="Klenk H.-P."/>
        </authorList>
    </citation>
    <scope>NUCLEOTIDE SEQUENCE [LARGE SCALE GENOMIC DNA]</scope>
    <source>
        <strain evidence="10 11">DSM 44598</strain>
    </source>
</reference>
<dbReference type="InterPro" id="IPR011701">
    <property type="entry name" value="MFS"/>
</dbReference>
<dbReference type="InterPro" id="IPR036259">
    <property type="entry name" value="MFS_trans_sf"/>
</dbReference>
<feature type="transmembrane region" description="Helical" evidence="8">
    <location>
        <begin position="190"/>
        <end position="212"/>
    </location>
</feature>
<dbReference type="InterPro" id="IPR050171">
    <property type="entry name" value="MFS_Transporters"/>
</dbReference>
<evidence type="ECO:0000256" key="4">
    <source>
        <dbReference type="ARBA" id="ARBA00022692"/>
    </source>
</evidence>
<name>A0A840W3V0_9ACTN</name>
<dbReference type="GO" id="GO:0022857">
    <property type="term" value="F:transmembrane transporter activity"/>
    <property type="evidence" value="ECO:0007669"/>
    <property type="project" value="InterPro"/>
</dbReference>
<evidence type="ECO:0000256" key="8">
    <source>
        <dbReference type="SAM" id="Phobius"/>
    </source>
</evidence>
<dbReference type="Gene3D" id="1.20.1250.20">
    <property type="entry name" value="MFS general substrate transporter like domains"/>
    <property type="match status" value="1"/>
</dbReference>
<dbReference type="SUPFAM" id="SSF103473">
    <property type="entry name" value="MFS general substrate transporter"/>
    <property type="match status" value="1"/>
</dbReference>
<dbReference type="EMBL" id="JACHDO010000001">
    <property type="protein sequence ID" value="MBB5491569.1"/>
    <property type="molecule type" value="Genomic_DNA"/>
</dbReference>
<evidence type="ECO:0000256" key="2">
    <source>
        <dbReference type="ARBA" id="ARBA00022448"/>
    </source>
</evidence>
<feature type="transmembrane region" description="Helical" evidence="8">
    <location>
        <begin position="83"/>
        <end position="101"/>
    </location>
</feature>
<evidence type="ECO:0000259" key="9">
    <source>
        <dbReference type="PROSITE" id="PS50850"/>
    </source>
</evidence>
<feature type="transmembrane region" description="Helical" evidence="8">
    <location>
        <begin position="53"/>
        <end position="71"/>
    </location>
</feature>
<feature type="transmembrane region" description="Helical" evidence="8">
    <location>
        <begin position="143"/>
        <end position="160"/>
    </location>
</feature>
<keyword evidence="6 8" id="KW-0472">Membrane</keyword>
<sequence length="395" mass="39844">MSGTILMPVLELLRSGLGISSTQAGTLLTLNGLTIAVVSPLTGWLVDRVGVRGPMFVGLLVYGLAGGAGLVTDDYTLLLASRVVFGIGTAMALSALTVAFLNGYRGRDRDRVMGWRTTAVSLGGVAWPLLGGALGGISWQAPFAVFLIGIPLGVAALFLVSTPETGAASGTGGSAVGATTLRAALAARPALLGVFALSSAYMVITYGLLVFLPPRLAELGVHDPVAVSVNVSLLTGTSALVGLFYARLRRAAGINALLRTTAALWTAAFLLLGLVDAVPALVAAAVLLGAGGGVWLTSLTVLMGVLAPAPVMGRVSSVSSTLVFVGQFLSPLLLGPLMAATSIATGHLVLAAGVGAMALVLLFVRFPTDTEERGEQGQSSPGQEAPASGSSPSSR</sequence>
<evidence type="ECO:0000313" key="10">
    <source>
        <dbReference type="EMBL" id="MBB5491569.1"/>
    </source>
</evidence>
<evidence type="ECO:0000256" key="3">
    <source>
        <dbReference type="ARBA" id="ARBA00022475"/>
    </source>
</evidence>
<feature type="domain" description="Major facilitator superfamily (MFS) profile" evidence="9">
    <location>
        <begin position="1"/>
        <end position="370"/>
    </location>
</feature>
<keyword evidence="11" id="KW-1185">Reference proteome</keyword>
<dbReference type="Proteomes" id="UP000579647">
    <property type="component" value="Unassembled WGS sequence"/>
</dbReference>
<feature type="transmembrane region" description="Helical" evidence="8">
    <location>
        <begin position="224"/>
        <end position="245"/>
    </location>
</feature>
<feature type="transmembrane region" description="Helical" evidence="8">
    <location>
        <begin position="24"/>
        <end position="46"/>
    </location>
</feature>
<dbReference type="InterPro" id="IPR001958">
    <property type="entry name" value="Tet-R_TetA/multi-R_MdtG-like"/>
</dbReference>
<feature type="transmembrane region" description="Helical" evidence="8">
    <location>
        <begin position="281"/>
        <end position="306"/>
    </location>
</feature>
<dbReference type="PROSITE" id="PS50850">
    <property type="entry name" value="MFS"/>
    <property type="match status" value="1"/>
</dbReference>
<keyword evidence="4 8" id="KW-0812">Transmembrane</keyword>
<dbReference type="AlphaFoldDB" id="A0A840W3V0"/>
<feature type="region of interest" description="Disordered" evidence="7">
    <location>
        <begin position="371"/>
        <end position="395"/>
    </location>
</feature>
<evidence type="ECO:0000256" key="7">
    <source>
        <dbReference type="SAM" id="MobiDB-lite"/>
    </source>
</evidence>
<evidence type="ECO:0000256" key="5">
    <source>
        <dbReference type="ARBA" id="ARBA00022989"/>
    </source>
</evidence>
<feature type="transmembrane region" description="Helical" evidence="8">
    <location>
        <begin position="344"/>
        <end position="364"/>
    </location>
</feature>
<gene>
    <name evidence="10" type="ORF">HNR07_002706</name>
</gene>
<dbReference type="GO" id="GO:0005886">
    <property type="term" value="C:plasma membrane"/>
    <property type="evidence" value="ECO:0007669"/>
    <property type="project" value="UniProtKB-SubCell"/>
</dbReference>
<keyword evidence="5 8" id="KW-1133">Transmembrane helix</keyword>
<feature type="transmembrane region" description="Helical" evidence="8">
    <location>
        <begin position="318"/>
        <end position="338"/>
    </location>
</feature>
<evidence type="ECO:0000256" key="6">
    <source>
        <dbReference type="ARBA" id="ARBA00023136"/>
    </source>
</evidence>
<organism evidence="10 11">
    <name type="scientific">Nocardiopsis metallicus</name>
    <dbReference type="NCBI Taxonomy" id="179819"/>
    <lineage>
        <taxon>Bacteria</taxon>
        <taxon>Bacillati</taxon>
        <taxon>Actinomycetota</taxon>
        <taxon>Actinomycetes</taxon>
        <taxon>Streptosporangiales</taxon>
        <taxon>Nocardiopsidaceae</taxon>
        <taxon>Nocardiopsis</taxon>
    </lineage>
</organism>
<evidence type="ECO:0000313" key="11">
    <source>
        <dbReference type="Proteomes" id="UP000579647"/>
    </source>
</evidence>
<comment type="subcellular location">
    <subcellularLocation>
        <location evidence="1">Cell membrane</location>
        <topology evidence="1">Multi-pass membrane protein</topology>
    </subcellularLocation>
</comment>
<evidence type="ECO:0000256" key="1">
    <source>
        <dbReference type="ARBA" id="ARBA00004651"/>
    </source>
</evidence>
<feature type="transmembrane region" description="Helical" evidence="8">
    <location>
        <begin position="113"/>
        <end position="137"/>
    </location>
</feature>
<comment type="caution">
    <text evidence="10">The sequence shown here is derived from an EMBL/GenBank/DDBJ whole genome shotgun (WGS) entry which is preliminary data.</text>
</comment>
<accession>A0A840W3V0</accession>
<dbReference type="PANTHER" id="PTHR23517">
    <property type="entry name" value="RESISTANCE PROTEIN MDTM, PUTATIVE-RELATED-RELATED"/>
    <property type="match status" value="1"/>
</dbReference>
<feature type="compositionally biased region" description="Polar residues" evidence="7">
    <location>
        <begin position="376"/>
        <end position="395"/>
    </location>
</feature>
<dbReference type="InterPro" id="IPR020846">
    <property type="entry name" value="MFS_dom"/>
</dbReference>
<keyword evidence="2" id="KW-0813">Transport</keyword>
<dbReference type="Pfam" id="PF07690">
    <property type="entry name" value="MFS_1"/>
    <property type="match status" value="1"/>
</dbReference>
<proteinExistence type="predicted"/>
<protein>
    <submittedName>
        <fullName evidence="10">MFS family permease</fullName>
    </submittedName>
</protein>
<dbReference type="PRINTS" id="PR01035">
    <property type="entry name" value="TCRTETA"/>
</dbReference>